<protein>
    <submittedName>
        <fullName evidence="1">Uncharacterized protein</fullName>
    </submittedName>
</protein>
<proteinExistence type="predicted"/>
<reference evidence="1" key="1">
    <citation type="submission" date="2022-03" db="EMBL/GenBank/DDBJ databases">
        <authorList>
            <person name="Martin C."/>
        </authorList>
    </citation>
    <scope>NUCLEOTIDE SEQUENCE</scope>
</reference>
<name>A0A8S4N9K7_OWEFU</name>
<dbReference type="AlphaFoldDB" id="A0A8S4N9K7"/>
<gene>
    <name evidence="1" type="ORF">OFUS_LOCUS4650</name>
</gene>
<keyword evidence="2" id="KW-1185">Reference proteome</keyword>
<dbReference type="Proteomes" id="UP000749559">
    <property type="component" value="Unassembled WGS sequence"/>
</dbReference>
<evidence type="ECO:0000313" key="1">
    <source>
        <dbReference type="EMBL" id="CAH1777642.1"/>
    </source>
</evidence>
<comment type="caution">
    <text evidence="1">The sequence shown here is derived from an EMBL/GenBank/DDBJ whole genome shotgun (WGS) entry which is preliminary data.</text>
</comment>
<dbReference type="EMBL" id="CAIIXF020000002">
    <property type="protein sequence ID" value="CAH1777642.1"/>
    <property type="molecule type" value="Genomic_DNA"/>
</dbReference>
<sequence>MDLLYKIANLNTINKLICEPSSYNMFKRSLKIAPNSSLIPRKLQEHKCVQNNPTNPYKKFNLESPNLNRRTIIAQSLIRSFMQPCQRLRCNHYNFGCKLIEKVSIICNHCNA</sequence>
<organism evidence="1 2">
    <name type="scientific">Owenia fusiformis</name>
    <name type="common">Polychaete worm</name>
    <dbReference type="NCBI Taxonomy" id="6347"/>
    <lineage>
        <taxon>Eukaryota</taxon>
        <taxon>Metazoa</taxon>
        <taxon>Spiralia</taxon>
        <taxon>Lophotrochozoa</taxon>
        <taxon>Annelida</taxon>
        <taxon>Polychaeta</taxon>
        <taxon>Sedentaria</taxon>
        <taxon>Canalipalpata</taxon>
        <taxon>Sabellida</taxon>
        <taxon>Oweniida</taxon>
        <taxon>Oweniidae</taxon>
        <taxon>Owenia</taxon>
    </lineage>
</organism>
<evidence type="ECO:0000313" key="2">
    <source>
        <dbReference type="Proteomes" id="UP000749559"/>
    </source>
</evidence>
<accession>A0A8S4N9K7</accession>